<dbReference type="PANTHER" id="PTHR46124:SF3">
    <property type="entry name" value="HYDROLASE"/>
    <property type="match status" value="1"/>
</dbReference>
<dbReference type="GO" id="GO:0005829">
    <property type="term" value="C:cytosol"/>
    <property type="evidence" value="ECO:0007669"/>
    <property type="project" value="TreeGrafter"/>
</dbReference>
<sequence length="261" mass="28650">MFRLLPDDDCLIDSHCHLDAAEFDGVRDEVVAEAVGLGIGQILVPAVNQATFAQTLAMRERYGCWLAFGLHPVYLSQHVDSHLAELEQRLAEDRPVAVGEIGLDFYLPDLDPVRQEALFVEQLKLARKHGLPVVLHARRSQDRLLKYLRQVPIVGGIVHAFNGSEQQAAAFLALGFKLGFGGAMSFRGSERIRRLAATLPLSALVLETDAPDMRPEWAQAVPNRPANIARYAGILAELRGTTTEAVRSATRRNTLEALGLG</sequence>
<dbReference type="EMBL" id="FXAG01000003">
    <property type="protein sequence ID" value="SMF04196.1"/>
    <property type="molecule type" value="Genomic_DNA"/>
</dbReference>
<dbReference type="STRING" id="1123014.SAMN02745746_00935"/>
<name>A0A1Y6BDG4_9NEIS</name>
<comment type="similarity">
    <text evidence="1">Belongs to the metallo-dependent hydrolases superfamily. TatD-type hydrolase family.</text>
</comment>
<dbReference type="PROSITE" id="PS01091">
    <property type="entry name" value="TATD_3"/>
    <property type="match status" value="1"/>
</dbReference>
<protein>
    <submittedName>
        <fullName evidence="5">TatD DNase family protein</fullName>
    </submittedName>
</protein>
<dbReference type="GO" id="GO:0046872">
    <property type="term" value="F:metal ion binding"/>
    <property type="evidence" value="ECO:0007669"/>
    <property type="project" value="UniProtKB-KW"/>
</dbReference>
<dbReference type="PIRSF" id="PIRSF005902">
    <property type="entry name" value="DNase_TatD"/>
    <property type="match status" value="1"/>
</dbReference>
<dbReference type="Proteomes" id="UP000192920">
    <property type="component" value="Unassembled WGS sequence"/>
</dbReference>
<accession>A0A1Y6BDG4</accession>
<evidence type="ECO:0000313" key="6">
    <source>
        <dbReference type="Proteomes" id="UP000192920"/>
    </source>
</evidence>
<feature type="binding site" evidence="4">
    <location>
        <position position="15"/>
    </location>
    <ligand>
        <name>a divalent metal cation</name>
        <dbReference type="ChEBI" id="CHEBI:60240"/>
        <label>1</label>
    </ligand>
</feature>
<reference evidence="6" key="1">
    <citation type="submission" date="2017-04" db="EMBL/GenBank/DDBJ databases">
        <authorList>
            <person name="Varghese N."/>
            <person name="Submissions S."/>
        </authorList>
    </citation>
    <scope>NUCLEOTIDE SEQUENCE [LARGE SCALE GENOMIC DNA]</scope>
    <source>
        <strain evidence="6">DSM 22618</strain>
    </source>
</reference>
<dbReference type="InterPro" id="IPR001130">
    <property type="entry name" value="TatD-like"/>
</dbReference>
<dbReference type="InterPro" id="IPR032466">
    <property type="entry name" value="Metal_Hydrolase"/>
</dbReference>
<dbReference type="PROSITE" id="PS01137">
    <property type="entry name" value="TATD_1"/>
    <property type="match status" value="1"/>
</dbReference>
<dbReference type="InterPro" id="IPR018228">
    <property type="entry name" value="DNase_TatD-rel_CS"/>
</dbReference>
<keyword evidence="3" id="KW-0378">Hydrolase</keyword>
<dbReference type="Pfam" id="PF01026">
    <property type="entry name" value="TatD_DNase"/>
    <property type="match status" value="1"/>
</dbReference>
<keyword evidence="6" id="KW-1185">Reference proteome</keyword>
<evidence type="ECO:0000256" key="3">
    <source>
        <dbReference type="ARBA" id="ARBA00022801"/>
    </source>
</evidence>
<organism evidence="5 6">
    <name type="scientific">Pseudogulbenkiania subflava DSM 22618</name>
    <dbReference type="NCBI Taxonomy" id="1123014"/>
    <lineage>
        <taxon>Bacteria</taxon>
        <taxon>Pseudomonadati</taxon>
        <taxon>Pseudomonadota</taxon>
        <taxon>Betaproteobacteria</taxon>
        <taxon>Neisseriales</taxon>
        <taxon>Chromobacteriaceae</taxon>
        <taxon>Pseudogulbenkiania</taxon>
    </lineage>
</organism>
<feature type="binding site" evidence="4">
    <location>
        <position position="209"/>
    </location>
    <ligand>
        <name>a divalent metal cation</name>
        <dbReference type="ChEBI" id="CHEBI:60240"/>
        <label>1</label>
    </ligand>
</feature>
<dbReference type="SUPFAM" id="SSF51556">
    <property type="entry name" value="Metallo-dependent hydrolases"/>
    <property type="match status" value="1"/>
</dbReference>
<dbReference type="AlphaFoldDB" id="A0A1Y6BDG4"/>
<keyword evidence="2 4" id="KW-0479">Metal-binding</keyword>
<evidence type="ECO:0000313" key="5">
    <source>
        <dbReference type="EMBL" id="SMF04196.1"/>
    </source>
</evidence>
<feature type="binding site" evidence="4">
    <location>
        <position position="159"/>
    </location>
    <ligand>
        <name>a divalent metal cation</name>
        <dbReference type="ChEBI" id="CHEBI:60240"/>
        <label>2</label>
    </ligand>
</feature>
<dbReference type="GO" id="GO:0016788">
    <property type="term" value="F:hydrolase activity, acting on ester bonds"/>
    <property type="evidence" value="ECO:0007669"/>
    <property type="project" value="InterPro"/>
</dbReference>
<dbReference type="FunFam" id="3.20.20.140:FF:000005">
    <property type="entry name" value="TatD family hydrolase"/>
    <property type="match status" value="1"/>
</dbReference>
<feature type="binding site" evidence="4">
    <location>
        <position position="17"/>
    </location>
    <ligand>
        <name>a divalent metal cation</name>
        <dbReference type="ChEBI" id="CHEBI:60240"/>
        <label>1</label>
    </ligand>
</feature>
<evidence type="ECO:0000256" key="2">
    <source>
        <dbReference type="ARBA" id="ARBA00022723"/>
    </source>
</evidence>
<feature type="binding site" evidence="4">
    <location>
        <position position="100"/>
    </location>
    <ligand>
        <name>a divalent metal cation</name>
        <dbReference type="ChEBI" id="CHEBI:60240"/>
        <label>1</label>
    </ligand>
</feature>
<feature type="binding site" evidence="4">
    <location>
        <position position="136"/>
    </location>
    <ligand>
        <name>a divalent metal cation</name>
        <dbReference type="ChEBI" id="CHEBI:60240"/>
        <label>2</label>
    </ligand>
</feature>
<proteinExistence type="inferred from homology"/>
<evidence type="ECO:0000256" key="4">
    <source>
        <dbReference type="PIRSR" id="PIRSR005902-1"/>
    </source>
</evidence>
<dbReference type="PANTHER" id="PTHR46124">
    <property type="entry name" value="D-AMINOACYL-TRNA DEACYLASE"/>
    <property type="match status" value="1"/>
</dbReference>
<dbReference type="CDD" id="cd01310">
    <property type="entry name" value="TatD_DNAse"/>
    <property type="match status" value="1"/>
</dbReference>
<gene>
    <name evidence="5" type="ORF">SAMN02745746_00935</name>
</gene>
<dbReference type="RefSeq" id="WP_085275265.1">
    <property type="nucleotide sequence ID" value="NZ_FXAG01000003.1"/>
</dbReference>
<dbReference type="Gene3D" id="3.20.20.140">
    <property type="entry name" value="Metal-dependent hydrolases"/>
    <property type="match status" value="1"/>
</dbReference>
<evidence type="ECO:0000256" key="1">
    <source>
        <dbReference type="ARBA" id="ARBA00009275"/>
    </source>
</evidence>